<dbReference type="KEGG" id="ssau:H8M03_05450"/>
<dbReference type="Gene3D" id="3.30.70.270">
    <property type="match status" value="1"/>
</dbReference>
<accession>A0A7G9L567</accession>
<dbReference type="InterPro" id="IPR050469">
    <property type="entry name" value="Diguanylate_Cyclase"/>
</dbReference>
<dbReference type="NCBIfam" id="TIGR00254">
    <property type="entry name" value="GGDEF"/>
    <property type="match status" value="1"/>
</dbReference>
<sequence>MLDSRILFALIPAIFAVFAIALAMLAMVDRRILAARWGAAAFALACLGVTLDAIRPPGHSWSLFYLHLAVVAAFAKALAARHRLSFPIIVGALLIGTALACGTLNFLGASLQVRQTTFNVGLFAALTALAVESWRWGHRRTADRFIIAIVSGLAASYALRVVYLHAFPVGDELSAQPNFFSIDVNLVFHFIMGLTGLSAGLLLIFVIGHDVIKAQANRLMLDPLTQLGNRHALAQAVAADNAGEWECCGAISMDLDKFKLVNDGYGHAIGDQLLAGVGAALNRVVGFGGRLFRIGGDEFLMLVEGKYCERIAAIAQEAHDAIAAVRLDGRGRPVRASASVGIYLRRDGQTIEDMLEKADRAMYAAKAAGRDQVMGFDDAPETRLTLVGGSDA</sequence>
<keyword evidence="6" id="KW-1185">Reference proteome</keyword>
<feature type="domain" description="GGDEF" evidence="4">
    <location>
        <begin position="246"/>
        <end position="378"/>
    </location>
</feature>
<evidence type="ECO:0000313" key="5">
    <source>
        <dbReference type="EMBL" id="QNM83766.1"/>
    </source>
</evidence>
<evidence type="ECO:0000259" key="4">
    <source>
        <dbReference type="PROSITE" id="PS50887"/>
    </source>
</evidence>
<protein>
    <recommendedName>
        <fullName evidence="1">diguanylate cyclase</fullName>
        <ecNumber evidence="1">2.7.7.65</ecNumber>
    </recommendedName>
</protein>
<dbReference type="PROSITE" id="PS50887">
    <property type="entry name" value="GGDEF"/>
    <property type="match status" value="1"/>
</dbReference>
<dbReference type="SUPFAM" id="SSF55073">
    <property type="entry name" value="Nucleotide cyclase"/>
    <property type="match status" value="1"/>
</dbReference>
<dbReference type="Pfam" id="PF00990">
    <property type="entry name" value="GGDEF"/>
    <property type="match status" value="1"/>
</dbReference>
<proteinExistence type="predicted"/>
<feature type="transmembrane region" description="Helical" evidence="3">
    <location>
        <begin position="86"/>
        <end position="111"/>
    </location>
</feature>
<dbReference type="PANTHER" id="PTHR45138">
    <property type="entry name" value="REGULATORY COMPONENTS OF SENSORY TRANSDUCTION SYSTEM"/>
    <property type="match status" value="1"/>
</dbReference>
<feature type="transmembrane region" description="Helical" evidence="3">
    <location>
        <begin position="33"/>
        <end position="54"/>
    </location>
</feature>
<feature type="transmembrane region" description="Helical" evidence="3">
    <location>
        <begin position="117"/>
        <end position="134"/>
    </location>
</feature>
<gene>
    <name evidence="5" type="ORF">H8M03_05450</name>
</gene>
<evidence type="ECO:0000256" key="2">
    <source>
        <dbReference type="ARBA" id="ARBA00034247"/>
    </source>
</evidence>
<evidence type="ECO:0000256" key="3">
    <source>
        <dbReference type="SAM" id="Phobius"/>
    </source>
</evidence>
<organism evidence="5 6">
    <name type="scientific">Sphingomonas sabuli</name>
    <dbReference type="NCBI Taxonomy" id="2764186"/>
    <lineage>
        <taxon>Bacteria</taxon>
        <taxon>Pseudomonadati</taxon>
        <taxon>Pseudomonadota</taxon>
        <taxon>Alphaproteobacteria</taxon>
        <taxon>Sphingomonadales</taxon>
        <taxon>Sphingomonadaceae</taxon>
        <taxon>Sphingomonas</taxon>
    </lineage>
</organism>
<name>A0A7G9L567_9SPHN</name>
<dbReference type="EC" id="2.7.7.65" evidence="1"/>
<dbReference type="InterPro" id="IPR029787">
    <property type="entry name" value="Nucleotide_cyclase"/>
</dbReference>
<dbReference type="GO" id="GO:0005886">
    <property type="term" value="C:plasma membrane"/>
    <property type="evidence" value="ECO:0007669"/>
    <property type="project" value="TreeGrafter"/>
</dbReference>
<feature type="transmembrane region" description="Helical" evidence="3">
    <location>
        <begin position="60"/>
        <end position="79"/>
    </location>
</feature>
<feature type="transmembrane region" description="Helical" evidence="3">
    <location>
        <begin position="186"/>
        <end position="208"/>
    </location>
</feature>
<dbReference type="GO" id="GO:0043709">
    <property type="term" value="P:cell adhesion involved in single-species biofilm formation"/>
    <property type="evidence" value="ECO:0007669"/>
    <property type="project" value="TreeGrafter"/>
</dbReference>
<dbReference type="RefSeq" id="WP_187480720.1">
    <property type="nucleotide sequence ID" value="NZ_CP060697.1"/>
</dbReference>
<dbReference type="Proteomes" id="UP000515861">
    <property type="component" value="Chromosome"/>
</dbReference>
<comment type="catalytic activity">
    <reaction evidence="2">
        <text>2 GTP = 3',3'-c-di-GMP + 2 diphosphate</text>
        <dbReference type="Rhea" id="RHEA:24898"/>
        <dbReference type="ChEBI" id="CHEBI:33019"/>
        <dbReference type="ChEBI" id="CHEBI:37565"/>
        <dbReference type="ChEBI" id="CHEBI:58805"/>
        <dbReference type="EC" id="2.7.7.65"/>
    </reaction>
</comment>
<keyword evidence="3" id="KW-0472">Membrane</keyword>
<dbReference type="AlphaFoldDB" id="A0A7G9L567"/>
<dbReference type="EMBL" id="CP060697">
    <property type="protein sequence ID" value="QNM83766.1"/>
    <property type="molecule type" value="Genomic_DNA"/>
</dbReference>
<feature type="transmembrane region" description="Helical" evidence="3">
    <location>
        <begin position="146"/>
        <end position="166"/>
    </location>
</feature>
<evidence type="ECO:0000256" key="1">
    <source>
        <dbReference type="ARBA" id="ARBA00012528"/>
    </source>
</evidence>
<dbReference type="SMART" id="SM00267">
    <property type="entry name" value="GGDEF"/>
    <property type="match status" value="1"/>
</dbReference>
<dbReference type="GO" id="GO:1902201">
    <property type="term" value="P:negative regulation of bacterial-type flagellum-dependent cell motility"/>
    <property type="evidence" value="ECO:0007669"/>
    <property type="project" value="TreeGrafter"/>
</dbReference>
<dbReference type="PANTHER" id="PTHR45138:SF9">
    <property type="entry name" value="DIGUANYLATE CYCLASE DGCM-RELATED"/>
    <property type="match status" value="1"/>
</dbReference>
<evidence type="ECO:0000313" key="6">
    <source>
        <dbReference type="Proteomes" id="UP000515861"/>
    </source>
</evidence>
<dbReference type="InterPro" id="IPR043128">
    <property type="entry name" value="Rev_trsase/Diguanyl_cyclase"/>
</dbReference>
<dbReference type="InterPro" id="IPR000160">
    <property type="entry name" value="GGDEF_dom"/>
</dbReference>
<dbReference type="CDD" id="cd01949">
    <property type="entry name" value="GGDEF"/>
    <property type="match status" value="1"/>
</dbReference>
<keyword evidence="3" id="KW-1133">Transmembrane helix</keyword>
<reference evidence="5 6" key="1">
    <citation type="submission" date="2020-08" db="EMBL/GenBank/DDBJ databases">
        <title>Sphingomonas sp. sand1-3 16S ribosomal RNA gene Genome sequencing and assembly.</title>
        <authorList>
            <person name="Kang M."/>
        </authorList>
    </citation>
    <scope>NUCLEOTIDE SEQUENCE [LARGE SCALE GENOMIC DNA]</scope>
    <source>
        <strain evidence="6">sand1-3</strain>
    </source>
</reference>
<dbReference type="GO" id="GO:0052621">
    <property type="term" value="F:diguanylate cyclase activity"/>
    <property type="evidence" value="ECO:0007669"/>
    <property type="project" value="UniProtKB-EC"/>
</dbReference>
<feature type="transmembrane region" description="Helical" evidence="3">
    <location>
        <begin position="6"/>
        <end position="26"/>
    </location>
</feature>
<keyword evidence="3" id="KW-0812">Transmembrane</keyword>